<feature type="chain" id="PRO_5045420109" evidence="4">
    <location>
        <begin position="25"/>
        <end position="298"/>
    </location>
</feature>
<dbReference type="Gene3D" id="3.40.50.720">
    <property type="entry name" value="NAD(P)-binding Rossmann-like Domain"/>
    <property type="match status" value="1"/>
</dbReference>
<proteinExistence type="inferred from homology"/>
<dbReference type="EMBL" id="JBICZW010000024">
    <property type="protein sequence ID" value="MFG3192909.1"/>
    <property type="molecule type" value="Genomic_DNA"/>
</dbReference>
<gene>
    <name evidence="6" type="ORF">ACGFYS_28665</name>
</gene>
<dbReference type="InterPro" id="IPR046825">
    <property type="entry name" value="PDH_C"/>
</dbReference>
<evidence type="ECO:0000259" key="5">
    <source>
        <dbReference type="PROSITE" id="PS51176"/>
    </source>
</evidence>
<dbReference type="InterPro" id="IPR050812">
    <property type="entry name" value="Preph/Arog_dehydrog"/>
</dbReference>
<dbReference type="Proteomes" id="UP001604282">
    <property type="component" value="Unassembled WGS sequence"/>
</dbReference>
<comment type="similarity">
    <text evidence="1">Belongs to the prephenate/arogenate dehydrogenase family.</text>
</comment>
<dbReference type="PROSITE" id="PS51176">
    <property type="entry name" value="PDH_ADH"/>
    <property type="match status" value="1"/>
</dbReference>
<dbReference type="Pfam" id="PF02153">
    <property type="entry name" value="PDH_N"/>
    <property type="match status" value="1"/>
</dbReference>
<accession>A0ABW7C2Y3</accession>
<dbReference type="PANTHER" id="PTHR21363">
    <property type="entry name" value="PREPHENATE DEHYDROGENASE"/>
    <property type="match status" value="1"/>
</dbReference>
<reference evidence="6 7" key="1">
    <citation type="submission" date="2024-10" db="EMBL/GenBank/DDBJ databases">
        <title>The Natural Products Discovery Center: Release of the First 8490 Sequenced Strains for Exploring Actinobacteria Biosynthetic Diversity.</title>
        <authorList>
            <person name="Kalkreuter E."/>
            <person name="Kautsar S.A."/>
            <person name="Yang D."/>
            <person name="Bader C.D."/>
            <person name="Teijaro C.N."/>
            <person name="Fluegel L."/>
            <person name="Davis C.M."/>
            <person name="Simpson J.R."/>
            <person name="Lauterbach L."/>
            <person name="Steele A.D."/>
            <person name="Gui C."/>
            <person name="Meng S."/>
            <person name="Li G."/>
            <person name="Viehrig K."/>
            <person name="Ye F."/>
            <person name="Su P."/>
            <person name="Kiefer A.F."/>
            <person name="Nichols A."/>
            <person name="Cepeda A.J."/>
            <person name="Yan W."/>
            <person name="Fan B."/>
            <person name="Jiang Y."/>
            <person name="Adhikari A."/>
            <person name="Zheng C.-J."/>
            <person name="Schuster L."/>
            <person name="Cowan T.M."/>
            <person name="Smanski M.J."/>
            <person name="Chevrette M.G."/>
            <person name="De Carvalho L.P.S."/>
            <person name="Shen B."/>
        </authorList>
    </citation>
    <scope>NUCLEOTIDE SEQUENCE [LARGE SCALE GENOMIC DNA]</scope>
    <source>
        <strain evidence="6 7">NPDC048229</strain>
    </source>
</reference>
<feature type="domain" description="Prephenate/arogenate dehydrogenase" evidence="5">
    <location>
        <begin position="7"/>
        <end position="285"/>
    </location>
</feature>
<dbReference type="InterPro" id="IPR008927">
    <property type="entry name" value="6-PGluconate_DH-like_C_sf"/>
</dbReference>
<dbReference type="Pfam" id="PF20463">
    <property type="entry name" value="PDH_C"/>
    <property type="match status" value="1"/>
</dbReference>
<evidence type="ECO:0000313" key="6">
    <source>
        <dbReference type="EMBL" id="MFG3192909.1"/>
    </source>
</evidence>
<evidence type="ECO:0000256" key="4">
    <source>
        <dbReference type="SAM" id="SignalP"/>
    </source>
</evidence>
<dbReference type="InterPro" id="IPR003099">
    <property type="entry name" value="Prephen_DH"/>
</dbReference>
<sequence length="298" mass="30610">MTTATLRTAVVIGCGATGTSVALALTGAGVEVTLLDDDPRATAEAVALGAGTAWTPEHPPADLVVVATPPSAVVDALYRAQSQGLGHVYTDTAGAKDVIVSDAELRGCDLKGYVPGHPLAGPDAPGRADADATRFTGRIWTLCPYETTPAWALRTLDALIEACGAQRLDLSPQIHDRVVAELSHAPHLVAAVLSSRFADSSLGFLGLAEQGLRDAVRTAGGDPWAWGDVLAHNAGPVADVLDRIAGQLSRAAAILREGDESAPLELALTLEEGRRGQAALDGTGDVRTPRDASAAGRV</sequence>
<dbReference type="Gene3D" id="1.10.3660.10">
    <property type="entry name" value="6-phosphogluconate dehydrogenase C-terminal like domain"/>
    <property type="match status" value="1"/>
</dbReference>
<dbReference type="PANTHER" id="PTHR21363:SF0">
    <property type="entry name" value="PREPHENATE DEHYDROGENASE [NADP(+)]"/>
    <property type="match status" value="1"/>
</dbReference>
<dbReference type="SUPFAM" id="SSF51735">
    <property type="entry name" value="NAD(P)-binding Rossmann-fold domains"/>
    <property type="match status" value="1"/>
</dbReference>
<keyword evidence="7" id="KW-1185">Reference proteome</keyword>
<evidence type="ECO:0000256" key="3">
    <source>
        <dbReference type="SAM" id="MobiDB-lite"/>
    </source>
</evidence>
<name>A0ABW7C2Y3_9ACTN</name>
<comment type="caution">
    <text evidence="6">The sequence shown here is derived from an EMBL/GenBank/DDBJ whole genome shotgun (WGS) entry which is preliminary data.</text>
</comment>
<protein>
    <submittedName>
        <fullName evidence="6">Prephenate dehydrogenase/arogenate dehydrogenase family protein</fullName>
    </submittedName>
</protein>
<keyword evidence="2" id="KW-0560">Oxidoreductase</keyword>
<evidence type="ECO:0000313" key="7">
    <source>
        <dbReference type="Proteomes" id="UP001604282"/>
    </source>
</evidence>
<evidence type="ECO:0000256" key="2">
    <source>
        <dbReference type="ARBA" id="ARBA00023002"/>
    </source>
</evidence>
<keyword evidence="4" id="KW-0732">Signal</keyword>
<feature type="region of interest" description="Disordered" evidence="3">
    <location>
        <begin position="278"/>
        <end position="298"/>
    </location>
</feature>
<dbReference type="InterPro" id="IPR036291">
    <property type="entry name" value="NAD(P)-bd_dom_sf"/>
</dbReference>
<dbReference type="InterPro" id="IPR046826">
    <property type="entry name" value="PDH_N"/>
</dbReference>
<feature type="signal peptide" evidence="4">
    <location>
        <begin position="1"/>
        <end position="24"/>
    </location>
</feature>
<dbReference type="SUPFAM" id="SSF48179">
    <property type="entry name" value="6-phosphogluconate dehydrogenase C-terminal domain-like"/>
    <property type="match status" value="1"/>
</dbReference>
<organism evidence="6 7">
    <name type="scientific">Streptomyces omiyaensis</name>
    <dbReference type="NCBI Taxonomy" id="68247"/>
    <lineage>
        <taxon>Bacteria</taxon>
        <taxon>Bacillati</taxon>
        <taxon>Actinomycetota</taxon>
        <taxon>Actinomycetes</taxon>
        <taxon>Kitasatosporales</taxon>
        <taxon>Streptomycetaceae</taxon>
        <taxon>Streptomyces</taxon>
    </lineage>
</organism>
<dbReference type="RefSeq" id="WP_392013718.1">
    <property type="nucleotide sequence ID" value="NZ_JBIBSS010000017.1"/>
</dbReference>
<evidence type="ECO:0000256" key="1">
    <source>
        <dbReference type="ARBA" id="ARBA00007964"/>
    </source>
</evidence>